<gene>
    <name evidence="7" type="ORF">ILP92_07820</name>
</gene>
<dbReference type="Proteomes" id="UP000642488">
    <property type="component" value="Unassembled WGS sequence"/>
</dbReference>
<evidence type="ECO:0000259" key="5">
    <source>
        <dbReference type="Pfam" id="PF00501"/>
    </source>
</evidence>
<dbReference type="AlphaFoldDB" id="A0A934IHF5"/>
<dbReference type="PROSITE" id="PS00455">
    <property type="entry name" value="AMP_BINDING"/>
    <property type="match status" value="1"/>
</dbReference>
<dbReference type="PANTHER" id="PTHR24096">
    <property type="entry name" value="LONG-CHAIN-FATTY-ACID--COA LIGASE"/>
    <property type="match status" value="1"/>
</dbReference>
<dbReference type="InterPro" id="IPR045851">
    <property type="entry name" value="AMP-bd_C_sf"/>
</dbReference>
<comment type="caution">
    <text evidence="7">The sequence shown here is derived from an EMBL/GenBank/DDBJ whole genome shotgun (WGS) entry which is preliminary data.</text>
</comment>
<dbReference type="FunFam" id="3.30.300.30:FF:000007">
    <property type="entry name" value="4-coumarate--CoA ligase 2"/>
    <property type="match status" value="1"/>
</dbReference>
<keyword evidence="2" id="KW-0436">Ligase</keyword>
<dbReference type="GO" id="GO:0016405">
    <property type="term" value="F:CoA-ligase activity"/>
    <property type="evidence" value="ECO:0007669"/>
    <property type="project" value="TreeGrafter"/>
</dbReference>
<dbReference type="InterPro" id="IPR025110">
    <property type="entry name" value="AMP-bd_C"/>
</dbReference>
<dbReference type="FunFam" id="3.40.50.12780:FF:000003">
    <property type="entry name" value="Long-chain-fatty-acid--CoA ligase FadD"/>
    <property type="match status" value="1"/>
</dbReference>
<dbReference type="Gene3D" id="3.30.300.30">
    <property type="match status" value="1"/>
</dbReference>
<dbReference type="GO" id="GO:0005524">
    <property type="term" value="F:ATP binding"/>
    <property type="evidence" value="ECO:0007669"/>
    <property type="project" value="UniProtKB-KW"/>
</dbReference>
<evidence type="ECO:0000256" key="2">
    <source>
        <dbReference type="ARBA" id="ARBA00022598"/>
    </source>
</evidence>
<proteinExistence type="inferred from homology"/>
<reference evidence="7" key="1">
    <citation type="submission" date="2020-12" db="EMBL/GenBank/DDBJ databases">
        <title>Bacterial taxonomy.</title>
        <authorList>
            <person name="Pan X."/>
        </authorList>
    </citation>
    <scope>NUCLEOTIDE SEQUENCE</scope>
    <source>
        <strain evidence="7">KCTC 52957</strain>
    </source>
</reference>
<dbReference type="InterPro" id="IPR042099">
    <property type="entry name" value="ANL_N_sf"/>
</dbReference>
<evidence type="ECO:0000256" key="3">
    <source>
        <dbReference type="ARBA" id="ARBA00022741"/>
    </source>
</evidence>
<keyword evidence="3" id="KW-0547">Nucleotide-binding</keyword>
<dbReference type="PANTHER" id="PTHR24096:SF149">
    <property type="entry name" value="AMP-BINDING DOMAIN-CONTAINING PROTEIN-RELATED"/>
    <property type="match status" value="1"/>
</dbReference>
<dbReference type="Pfam" id="PF13193">
    <property type="entry name" value="AMP-binding_C"/>
    <property type="match status" value="1"/>
</dbReference>
<keyword evidence="8" id="KW-1185">Reference proteome</keyword>
<comment type="similarity">
    <text evidence="1">Belongs to the ATP-dependent AMP-binding enzyme family.</text>
</comment>
<dbReference type="Pfam" id="PF00501">
    <property type="entry name" value="AMP-binding"/>
    <property type="match status" value="1"/>
</dbReference>
<accession>A0A934IHF5</accession>
<evidence type="ECO:0000256" key="1">
    <source>
        <dbReference type="ARBA" id="ARBA00006432"/>
    </source>
</evidence>
<evidence type="ECO:0000256" key="4">
    <source>
        <dbReference type="ARBA" id="ARBA00022840"/>
    </source>
</evidence>
<dbReference type="InterPro" id="IPR020845">
    <property type="entry name" value="AMP-binding_CS"/>
</dbReference>
<keyword evidence="4" id="KW-0067">ATP-binding</keyword>
<name>A0A934IHF5_9RHOB</name>
<sequence>MTIIQSPYPEIDIAEISITERLFRGLDGQGDAVVLTDGPTGRTLTAAGLEQAIRRLAGGLKAHGLQKGDVVALMAPNIPEYAVVFHAVAFAGGIVTTINPTYTAYEVEKQLKASGAKMLITVPAFVDTAEEAASGTKVGRIAVIGGAGDMGLDALMGDPLDAQVPVDLERDVVVLPYSSGTTGLPKGVMLSHRNMVANVDQTLAVLPIARGEATVAFLPFFHIYGMNVLMNAFLAGGGALVTMPRFDLEMFLTLVARHATPKLYTVPPVVLALAKHPMVDAHDMSAVAQLICGAAPLGGDVADAAAARLGAVTTQAYGMTELSPVSHATPIETPRSGASGVPLPNTACRIVNFETGADCAPGDEGELWVKGPQVMLGYLDNDAATRATITDDGWLRTGDLTVADKDGFFFIRERVKELIKVKGFQVAPAELEAELLAHPEITDVAVVGKPDDEAGEVPMAFVVRAAGSTLDADAVSAFIAARLSSYKVPRDVRFVDEVPKSASGKILRRVLRDQIA</sequence>
<feature type="domain" description="AMP-binding enzyme C-terminal" evidence="6">
    <location>
        <begin position="430"/>
        <end position="505"/>
    </location>
</feature>
<dbReference type="RefSeq" id="WP_198915828.1">
    <property type="nucleotide sequence ID" value="NZ_JAEKPD010000007.1"/>
</dbReference>
<evidence type="ECO:0000313" key="7">
    <source>
        <dbReference type="EMBL" id="MBJ3762650.1"/>
    </source>
</evidence>
<dbReference type="Gene3D" id="3.40.50.12780">
    <property type="entry name" value="N-terminal domain of ligase-like"/>
    <property type="match status" value="1"/>
</dbReference>
<evidence type="ECO:0000313" key="8">
    <source>
        <dbReference type="Proteomes" id="UP000642488"/>
    </source>
</evidence>
<feature type="domain" description="AMP-dependent synthetase/ligase" evidence="5">
    <location>
        <begin position="27"/>
        <end position="379"/>
    </location>
</feature>
<organism evidence="7 8">
    <name type="scientific">Palleronia pontilimi</name>
    <dbReference type="NCBI Taxonomy" id="1964209"/>
    <lineage>
        <taxon>Bacteria</taxon>
        <taxon>Pseudomonadati</taxon>
        <taxon>Pseudomonadota</taxon>
        <taxon>Alphaproteobacteria</taxon>
        <taxon>Rhodobacterales</taxon>
        <taxon>Roseobacteraceae</taxon>
        <taxon>Palleronia</taxon>
    </lineage>
</organism>
<dbReference type="EMBL" id="JAEKPD010000007">
    <property type="protein sequence ID" value="MBJ3762650.1"/>
    <property type="molecule type" value="Genomic_DNA"/>
</dbReference>
<evidence type="ECO:0000259" key="6">
    <source>
        <dbReference type="Pfam" id="PF13193"/>
    </source>
</evidence>
<dbReference type="InterPro" id="IPR000873">
    <property type="entry name" value="AMP-dep_synth/lig_dom"/>
</dbReference>
<dbReference type="SUPFAM" id="SSF56801">
    <property type="entry name" value="Acetyl-CoA synthetase-like"/>
    <property type="match status" value="1"/>
</dbReference>
<protein>
    <submittedName>
        <fullName evidence="7">AMP-binding protein</fullName>
    </submittedName>
</protein>